<dbReference type="AlphaFoldDB" id="A0AAV7N1U6"/>
<dbReference type="Proteomes" id="UP001066276">
    <property type="component" value="Chromosome 9"/>
</dbReference>
<comment type="caution">
    <text evidence="1">The sequence shown here is derived from an EMBL/GenBank/DDBJ whole genome shotgun (WGS) entry which is preliminary data.</text>
</comment>
<name>A0AAV7N1U6_PLEWA</name>
<protein>
    <submittedName>
        <fullName evidence="1">Uncharacterized protein</fullName>
    </submittedName>
</protein>
<evidence type="ECO:0000313" key="1">
    <source>
        <dbReference type="EMBL" id="KAJ1109409.1"/>
    </source>
</evidence>
<dbReference type="EMBL" id="JANPWB010000013">
    <property type="protein sequence ID" value="KAJ1109409.1"/>
    <property type="molecule type" value="Genomic_DNA"/>
</dbReference>
<accession>A0AAV7N1U6</accession>
<organism evidence="1 2">
    <name type="scientific">Pleurodeles waltl</name>
    <name type="common">Iberian ribbed newt</name>
    <dbReference type="NCBI Taxonomy" id="8319"/>
    <lineage>
        <taxon>Eukaryota</taxon>
        <taxon>Metazoa</taxon>
        <taxon>Chordata</taxon>
        <taxon>Craniata</taxon>
        <taxon>Vertebrata</taxon>
        <taxon>Euteleostomi</taxon>
        <taxon>Amphibia</taxon>
        <taxon>Batrachia</taxon>
        <taxon>Caudata</taxon>
        <taxon>Salamandroidea</taxon>
        <taxon>Salamandridae</taxon>
        <taxon>Pleurodelinae</taxon>
        <taxon>Pleurodeles</taxon>
    </lineage>
</organism>
<proteinExistence type="predicted"/>
<gene>
    <name evidence="1" type="ORF">NDU88_006770</name>
</gene>
<keyword evidence="2" id="KW-1185">Reference proteome</keyword>
<evidence type="ECO:0000313" key="2">
    <source>
        <dbReference type="Proteomes" id="UP001066276"/>
    </source>
</evidence>
<reference evidence="1" key="1">
    <citation type="journal article" date="2022" name="bioRxiv">
        <title>Sequencing and chromosome-scale assembly of the giantPleurodeles waltlgenome.</title>
        <authorList>
            <person name="Brown T."/>
            <person name="Elewa A."/>
            <person name="Iarovenko S."/>
            <person name="Subramanian E."/>
            <person name="Araus A.J."/>
            <person name="Petzold A."/>
            <person name="Susuki M."/>
            <person name="Suzuki K.-i.T."/>
            <person name="Hayashi T."/>
            <person name="Toyoda A."/>
            <person name="Oliveira C."/>
            <person name="Osipova E."/>
            <person name="Leigh N.D."/>
            <person name="Simon A."/>
            <person name="Yun M.H."/>
        </authorList>
    </citation>
    <scope>NUCLEOTIDE SEQUENCE</scope>
    <source>
        <strain evidence="1">20211129_DDA</strain>
        <tissue evidence="1">Liver</tissue>
    </source>
</reference>
<sequence length="103" mass="10537">MRCGGPRVSAAHLFTAGPAVISPLRRSAAPAGSAASGRRRQLSSLEAGQAISGEDSVGFLLFPRYVRSGAAESPVAAIFFFLATESLGILQFVSGLNVKVSGS</sequence>